<evidence type="ECO:0000256" key="7">
    <source>
        <dbReference type="PIRNR" id="PIRNR000296"/>
    </source>
</evidence>
<keyword evidence="6 7" id="KW-0408">Iron</keyword>
<evidence type="ECO:0000256" key="8">
    <source>
        <dbReference type="PIRSR" id="PIRSR000296-1"/>
    </source>
</evidence>
<evidence type="ECO:0000256" key="11">
    <source>
        <dbReference type="SAM" id="Phobius"/>
    </source>
</evidence>
<dbReference type="GO" id="GO:0020037">
    <property type="term" value="F:heme binding"/>
    <property type="evidence" value="ECO:0007669"/>
    <property type="project" value="InterPro"/>
</dbReference>
<feature type="active site" evidence="8">
    <location>
        <position position="66"/>
    </location>
</feature>
<dbReference type="Pfam" id="PF00199">
    <property type="entry name" value="Catalase"/>
    <property type="match status" value="1"/>
</dbReference>
<protein>
    <recommendedName>
        <fullName evidence="7">Catalase-related peroxidase</fullName>
        <ecNumber evidence="7">1.11.1.-</ecNumber>
    </recommendedName>
</protein>
<feature type="transmembrane region" description="Helical" evidence="11">
    <location>
        <begin position="12"/>
        <end position="34"/>
    </location>
</feature>
<dbReference type="EMBL" id="JABXXP010000034">
    <property type="protein sequence ID" value="NVN10368.1"/>
    <property type="molecule type" value="Genomic_DNA"/>
</dbReference>
<evidence type="ECO:0000256" key="6">
    <source>
        <dbReference type="ARBA" id="ARBA00023004"/>
    </source>
</evidence>
<keyword evidence="4 7" id="KW-0479">Metal-binding</keyword>
<dbReference type="InterPro" id="IPR011614">
    <property type="entry name" value="Catalase_core"/>
</dbReference>
<dbReference type="InterPro" id="IPR020835">
    <property type="entry name" value="Catalase_sf"/>
</dbReference>
<keyword evidence="5 7" id="KW-0560">Oxidoreductase</keyword>
<evidence type="ECO:0000256" key="5">
    <source>
        <dbReference type="ARBA" id="ARBA00023002"/>
    </source>
</evidence>
<name>A0A7Y7IU15_9PROT</name>
<dbReference type="PANTHER" id="PTHR11465:SF9">
    <property type="entry name" value="CATALASE"/>
    <property type="match status" value="1"/>
</dbReference>
<comment type="caution">
    <text evidence="13">The sequence shown here is derived from an EMBL/GenBank/DDBJ whole genome shotgun (WGS) entry which is preliminary data.</text>
</comment>
<keyword evidence="2 7" id="KW-0575">Peroxidase</keyword>
<comment type="similarity">
    <text evidence="1 7">Belongs to the catalase family.</text>
</comment>
<dbReference type="SMART" id="SM01060">
    <property type="entry name" value="Catalase"/>
    <property type="match status" value="1"/>
</dbReference>
<comment type="function">
    <text evidence="7">Has an organic peroxide-dependent peroxidase activity.</text>
</comment>
<dbReference type="InterPro" id="IPR018028">
    <property type="entry name" value="Catalase"/>
</dbReference>
<accession>A0A7Y7IU15</accession>
<dbReference type="GO" id="GO:0042744">
    <property type="term" value="P:hydrogen peroxide catabolic process"/>
    <property type="evidence" value="ECO:0007669"/>
    <property type="project" value="TreeGrafter"/>
</dbReference>
<organism evidence="13 14">
    <name type="scientific">Nguyenibacter vanlangensis</name>
    <dbReference type="NCBI Taxonomy" id="1216886"/>
    <lineage>
        <taxon>Bacteria</taxon>
        <taxon>Pseudomonadati</taxon>
        <taxon>Pseudomonadota</taxon>
        <taxon>Alphaproteobacteria</taxon>
        <taxon>Acetobacterales</taxon>
        <taxon>Acetobacteraceae</taxon>
        <taxon>Nguyenibacter</taxon>
    </lineage>
</organism>
<feature type="binding site" description="axial binding residue" evidence="9">
    <location>
        <position position="331"/>
    </location>
    <ligand>
        <name>heme</name>
        <dbReference type="ChEBI" id="CHEBI:30413"/>
    </ligand>
    <ligandPart>
        <name>Fe</name>
        <dbReference type="ChEBI" id="CHEBI:18248"/>
    </ligandPart>
</feature>
<proteinExistence type="inferred from homology"/>
<evidence type="ECO:0000313" key="13">
    <source>
        <dbReference type="EMBL" id="NVN10368.1"/>
    </source>
</evidence>
<dbReference type="SUPFAM" id="SSF56634">
    <property type="entry name" value="Heme-dependent catalase-like"/>
    <property type="match status" value="1"/>
</dbReference>
<evidence type="ECO:0000313" key="14">
    <source>
        <dbReference type="Proteomes" id="UP000534870"/>
    </source>
</evidence>
<dbReference type="AlphaFoldDB" id="A0A7Y7IU15"/>
<dbReference type="GO" id="GO:0042542">
    <property type="term" value="P:response to hydrogen peroxide"/>
    <property type="evidence" value="ECO:0007669"/>
    <property type="project" value="TreeGrafter"/>
</dbReference>
<dbReference type="CDD" id="cd08153">
    <property type="entry name" value="srpA_like"/>
    <property type="match status" value="1"/>
</dbReference>
<keyword evidence="11" id="KW-1133">Transmembrane helix</keyword>
<reference evidence="13 14" key="1">
    <citation type="submission" date="2020-06" db="EMBL/GenBank/DDBJ databases">
        <title>Description of novel acetic acid bacteria.</title>
        <authorList>
            <person name="Sombolestani A."/>
        </authorList>
    </citation>
    <scope>NUCLEOTIDE SEQUENCE [LARGE SCALE GENOMIC DNA]</scope>
    <source>
        <strain evidence="13 14">LMG 31431</strain>
    </source>
</reference>
<dbReference type="GO" id="GO:0004096">
    <property type="term" value="F:catalase activity"/>
    <property type="evidence" value="ECO:0007669"/>
    <property type="project" value="InterPro"/>
</dbReference>
<evidence type="ECO:0000259" key="12">
    <source>
        <dbReference type="SMART" id="SM01060"/>
    </source>
</evidence>
<dbReference type="PANTHER" id="PTHR11465">
    <property type="entry name" value="CATALASE"/>
    <property type="match status" value="1"/>
</dbReference>
<evidence type="ECO:0000256" key="9">
    <source>
        <dbReference type="PIRSR" id="PIRSR000296-2"/>
    </source>
</evidence>
<evidence type="ECO:0000256" key="3">
    <source>
        <dbReference type="ARBA" id="ARBA00022617"/>
    </source>
</evidence>
<dbReference type="RefSeq" id="WP_176639145.1">
    <property type="nucleotide sequence ID" value="NZ_JABXXP010000034.1"/>
</dbReference>
<sequence length="359" mass="37917">MRQHEIPFFRRLLTPAILIVAGVPAIFALGLAYVGGLFSPGRLTEATFMQTLAKQDGVHPGFRRNHAKGVCVAGWFAGSGQAVSFSRAAVFARVRSRVIGRFNLAGGMPYQADAPDTIRGVGLDLFAPRGSEWRMALIDLPVFPAATPLAFNGLMLATTQDAATHKPDPAKVAAFMTANPETPAALAIIKARPVTSGFADDTFRSLNSFLFVNDDGKATPVRWALVPQQSMGAPGSGENYLFEDLIKALAHGPLTWKMVVTVGAAGDPIADPTKPWPSSRKQIDAGTLTIDKAESEDGGGPCLGLTFDPTVLPSGIAVSDDPFPSARAAAYARSFTLRSGEHKPPSAITPAMVTVGEHP</sequence>
<evidence type="ECO:0000256" key="1">
    <source>
        <dbReference type="ARBA" id="ARBA00005329"/>
    </source>
</evidence>
<feature type="region of interest" description="Disordered" evidence="10">
    <location>
        <begin position="339"/>
        <end position="359"/>
    </location>
</feature>
<keyword evidence="11" id="KW-0812">Transmembrane</keyword>
<keyword evidence="3 7" id="KW-0349">Heme</keyword>
<comment type="cofactor">
    <cofactor evidence="7">
        <name>heme</name>
        <dbReference type="ChEBI" id="CHEBI:30413"/>
    </cofactor>
</comment>
<evidence type="ECO:0000256" key="4">
    <source>
        <dbReference type="ARBA" id="ARBA00022723"/>
    </source>
</evidence>
<dbReference type="PIRSF" id="PIRSF000296">
    <property type="entry name" value="SrpA"/>
    <property type="match status" value="1"/>
</dbReference>
<gene>
    <name evidence="13" type="ORF">HUK84_04255</name>
</gene>
<evidence type="ECO:0000256" key="10">
    <source>
        <dbReference type="SAM" id="MobiDB-lite"/>
    </source>
</evidence>
<dbReference type="Proteomes" id="UP000534870">
    <property type="component" value="Unassembled WGS sequence"/>
</dbReference>
<dbReference type="GO" id="GO:0046872">
    <property type="term" value="F:metal ion binding"/>
    <property type="evidence" value="ECO:0007669"/>
    <property type="project" value="UniProtKB-KW"/>
</dbReference>
<evidence type="ECO:0000256" key="2">
    <source>
        <dbReference type="ARBA" id="ARBA00022559"/>
    </source>
</evidence>
<dbReference type="GO" id="GO:0005737">
    <property type="term" value="C:cytoplasm"/>
    <property type="evidence" value="ECO:0007669"/>
    <property type="project" value="TreeGrafter"/>
</dbReference>
<dbReference type="PROSITE" id="PS51402">
    <property type="entry name" value="CATALASE_3"/>
    <property type="match status" value="1"/>
</dbReference>
<feature type="domain" description="Catalase core" evidence="12">
    <location>
        <begin position="18"/>
        <end position="357"/>
    </location>
</feature>
<dbReference type="Gene3D" id="2.40.180.10">
    <property type="entry name" value="Catalase core domain"/>
    <property type="match status" value="1"/>
</dbReference>
<keyword evidence="11" id="KW-0472">Membrane</keyword>
<dbReference type="Gene3D" id="1.20.1280.120">
    <property type="match status" value="1"/>
</dbReference>
<dbReference type="InterPro" id="IPR024168">
    <property type="entry name" value="Catalase_SrpA-type_pred"/>
</dbReference>
<dbReference type="EC" id="1.11.1.-" evidence="7"/>